<sequence>MLTEVPATDFHPGTSVRAPSGAKARVQANLAVVDVLARLDAEGRHATADEQMTLSAWSGWGAVPDVFDNRKDTYAAQRTHLKAALSSGEYRAAEASVLNAHYTDPAIAQVMWDALIDAGFSGGRVLEPGCGSGTFIGLAPSHAQMVGVENDPVTAAVASRLYPSAQVRLEGFERTRVPTDSFAATIGNVPFGRFTVDDPAHNPGQFSIHNHFIIKSLNLTAPGGYVMVLTSHFTMDALRSKAREAIAERADLVGAVRLPSNAFQRVAGTAVVTDVLVFRRREPGIAVKIDELDWVRSSPMAVQAEESSETADLYVNDYFQAHPENILGQPRRGHGLHGSEVLTVHGDLDSVPADLANRLSAMIAAARDNGRGLTATADSLTDVSEIRFDAGLLTDTRAEQIPLYTMRYNEDTKSFEAWEGPERGWVHRKIFNTRANETRQLLALRDAATAVIASQRDEAPVQQREQLRAHLNRLYDAYVGKHGAINRFKLTTPKAPTQKKHDDRMAEAELKWRDQNGEYDGAVPAELLAEWDARAWEPAAPQRRRPHVEGGLLHDPGWADLAALEIFDENTGLPKKAPIFSVDLLTAPVVIDHADSIDDALAISMDARHRVDVEHIAQLLGDSVENTRDRLSGLVYPSLHNPAELIPAAQALSGNVRRKLAAAETAAAADPVYRDYVRALRHVVPADKMPSDIAGNLGAPWIAAHYIEQFAKETFGISRIEIAHHEGRWAVDAPGYQRHTVAITETWGTDARDAIDLLDLALNMQRIVVDRPAAEVQRTGGPSIDREATIGAQAKSAKIKERFAQWLWEDQTRADALMAEFNMRFNSLRAPRHDGTALTLPGLTKRFEPHSYQRDAVARIIAEPTVLLDHVVGAGKSGTMFMGAMELKRLGLVKQPWLVVPNHLIEQIGREAKWWYPTANILLGASGANAEDRRRLAAQSAASDWDMVIVPQSVFERINVAPQRREEYIEREMAALREQLGTTDSSLTKKMIEATLKRHESALRKLHDQTKKDIGITFEQTGCDYLFIDEAHEYKNKQRISQIQELNCAKGSNRASDLDLKLMVLRDRRRQEALAAGINPEDIVERVATFATGTPVANSLGELYVMQSYLRPDLLAEAGVSSINDWGAAFTTMVNVIEVNATGTGLHPVARIGKFTNLQELLGLSSIFTDVVTRDQVRDQLRGSLPTLHGDQRTIITITPSQEVKDFITDLAFRASAIDPERMDVDNILKISNDGRNVSLDPRLANIAAPEVSRASRVAEEIMRIHQATAENIYTNPTTGVPMELPGGLQIVFCDRGTPKEGREFSMYSAMRDELIARGMPAERIRFIHDADKPEDRLKLLDQCNRGEVSVLIGSTQKMGTGTNIQTRAVALHHVDVPWRPADLEQREGRIIRQGNQNQSIEILNYVTEGSFDTFMWQKVEAKSLFIEQIRRSEIHVSEAEDIGGEFTASAAATKAAATGDDRYIRQVQLHDEVQRLDALQRSHLDAQARRDRRVREKNSDVARVAQSIERLDPLVEGIAERATHPPHLTVDDQLWTERKDAAVPFSQACRRTFEALKNRPGWEQRPIAVFNGLQVLGQRDHFNGKLSITFDVPAGEVAISSEEIYAASYATVGGGDAKARGLLQRVENLYKGIPAHHTALQQTHDLLTDELDDLTSTAAPEFEHRDELGEKRAMLEELTAILRMESESAEAKAAEAEAAERLRAAGHAPGWTLHLNPTPALIEQAGLRDADAYRQAYEVKRQLAARAYQAAQRQRENPDHAEGRDKRGDEGLTR</sequence>
<feature type="region of interest" description="Disordered" evidence="1">
    <location>
        <begin position="1746"/>
        <end position="1775"/>
    </location>
</feature>
<dbReference type="SMART" id="SM00490">
    <property type="entry name" value="HELICc"/>
    <property type="match status" value="1"/>
</dbReference>
<dbReference type="Gene3D" id="3.40.50.300">
    <property type="entry name" value="P-loop containing nucleotide triphosphate hydrolases"/>
    <property type="match status" value="2"/>
</dbReference>
<proteinExistence type="predicted"/>
<dbReference type="InterPro" id="IPR001650">
    <property type="entry name" value="Helicase_C-like"/>
</dbReference>
<feature type="region of interest" description="Disordered" evidence="1">
    <location>
        <begin position="1"/>
        <end position="21"/>
    </location>
</feature>
<dbReference type="Proteomes" id="UP000193484">
    <property type="component" value="Unassembled WGS sequence"/>
</dbReference>
<dbReference type="InterPro" id="IPR052933">
    <property type="entry name" value="DNA_Protect_Modify"/>
</dbReference>
<dbReference type="Gene3D" id="3.40.50.150">
    <property type="entry name" value="Vaccinia Virus protein VP39"/>
    <property type="match status" value="1"/>
</dbReference>
<comment type="caution">
    <text evidence="3">The sequence shown here is derived from an EMBL/GenBank/DDBJ whole genome shotgun (WGS) entry which is preliminary data.</text>
</comment>
<keyword evidence="3" id="KW-0347">Helicase</keyword>
<gene>
    <name evidence="3" type="ORF">AWC04_02610</name>
</gene>
<evidence type="ECO:0000313" key="3">
    <source>
        <dbReference type="EMBL" id="ORV08070.1"/>
    </source>
</evidence>
<keyword evidence="4" id="KW-1185">Reference proteome</keyword>
<dbReference type="PANTHER" id="PTHR41313">
    <property type="entry name" value="ADENINE-SPECIFIC METHYLTRANSFERASE"/>
    <property type="match status" value="1"/>
</dbReference>
<dbReference type="SMART" id="SM00487">
    <property type="entry name" value="DEXDc"/>
    <property type="match status" value="1"/>
</dbReference>
<dbReference type="SUPFAM" id="SSF53335">
    <property type="entry name" value="S-adenosyl-L-methionine-dependent methyltransferases"/>
    <property type="match status" value="1"/>
</dbReference>
<dbReference type="SUPFAM" id="SSF52540">
    <property type="entry name" value="P-loop containing nucleoside triphosphate hydrolases"/>
    <property type="match status" value="2"/>
</dbReference>
<keyword evidence="3" id="KW-0547">Nucleotide-binding</keyword>
<feature type="compositionally biased region" description="Basic and acidic residues" evidence="1">
    <location>
        <begin position="1754"/>
        <end position="1775"/>
    </location>
</feature>
<dbReference type="InterPro" id="IPR029063">
    <property type="entry name" value="SAM-dependent_MTases_sf"/>
</dbReference>
<evidence type="ECO:0000256" key="1">
    <source>
        <dbReference type="SAM" id="MobiDB-lite"/>
    </source>
</evidence>
<dbReference type="STRING" id="1793.AWC04_02610"/>
<protein>
    <submittedName>
        <fullName evidence="3">Helicase</fullName>
    </submittedName>
</protein>
<keyword evidence="3" id="KW-0067">ATP-binding</keyword>
<dbReference type="CDD" id="cd02440">
    <property type="entry name" value="AdoMet_MTases"/>
    <property type="match status" value="1"/>
</dbReference>
<feature type="domain" description="Helicase C-terminal" evidence="2">
    <location>
        <begin position="1269"/>
        <end position="1443"/>
    </location>
</feature>
<dbReference type="Pfam" id="PF00271">
    <property type="entry name" value="Helicase_C"/>
    <property type="match status" value="1"/>
</dbReference>
<dbReference type="InterPro" id="IPR014001">
    <property type="entry name" value="Helicase_ATP-bd"/>
</dbReference>
<dbReference type="PROSITE" id="PS51194">
    <property type="entry name" value="HELICASE_CTER"/>
    <property type="match status" value="1"/>
</dbReference>
<dbReference type="PANTHER" id="PTHR41313:SF1">
    <property type="entry name" value="DNA METHYLASE ADENINE-SPECIFIC DOMAIN-CONTAINING PROTEIN"/>
    <property type="match status" value="1"/>
</dbReference>
<dbReference type="EMBL" id="LQOJ01000017">
    <property type="protein sequence ID" value="ORV08070.1"/>
    <property type="molecule type" value="Genomic_DNA"/>
</dbReference>
<evidence type="ECO:0000259" key="2">
    <source>
        <dbReference type="PROSITE" id="PS51194"/>
    </source>
</evidence>
<reference evidence="3 4" key="1">
    <citation type="submission" date="2016-01" db="EMBL/GenBank/DDBJ databases">
        <title>The new phylogeny of the genus Mycobacterium.</title>
        <authorList>
            <person name="Tarcisio F."/>
            <person name="Conor M."/>
            <person name="Antonella G."/>
            <person name="Elisabetta G."/>
            <person name="Giulia F.S."/>
            <person name="Sara T."/>
            <person name="Anna F."/>
            <person name="Clotilde B."/>
            <person name="Roberto B."/>
            <person name="Veronica D.S."/>
            <person name="Fabio R."/>
            <person name="Monica P."/>
            <person name="Olivier J."/>
            <person name="Enrico T."/>
            <person name="Nicola S."/>
        </authorList>
    </citation>
    <scope>NUCLEOTIDE SEQUENCE [LARGE SCALE GENOMIC DNA]</scope>
    <source>
        <strain evidence="3 4">DSM 44179</strain>
    </source>
</reference>
<accession>A0A1X1RK88</accession>
<keyword evidence="3" id="KW-0378">Hydrolase</keyword>
<dbReference type="InterPro" id="IPR027417">
    <property type="entry name" value="P-loop_NTPase"/>
</dbReference>
<organism evidence="3 4">
    <name type="scientific">Mycolicibacterium fallax</name>
    <name type="common">Mycobacterium fallax</name>
    <dbReference type="NCBI Taxonomy" id="1793"/>
    <lineage>
        <taxon>Bacteria</taxon>
        <taxon>Bacillati</taxon>
        <taxon>Actinomycetota</taxon>
        <taxon>Actinomycetes</taxon>
        <taxon>Mycobacteriales</taxon>
        <taxon>Mycobacteriaceae</taxon>
        <taxon>Mycolicibacterium</taxon>
    </lineage>
</organism>
<dbReference type="GO" id="GO:0004386">
    <property type="term" value="F:helicase activity"/>
    <property type="evidence" value="ECO:0007669"/>
    <property type="project" value="UniProtKB-KW"/>
</dbReference>
<evidence type="ECO:0000313" key="4">
    <source>
        <dbReference type="Proteomes" id="UP000193484"/>
    </source>
</evidence>
<name>A0A1X1RK88_MYCFA</name>